<reference evidence="5 6" key="1">
    <citation type="submission" date="2019-10" db="EMBL/GenBank/DDBJ databases">
        <title>Prolixibacter strains distinguished by the presence of nitrate reductase genes were adept at nitrate-dependent anaerobic corrosion of metallic iron and carbon steel.</title>
        <authorList>
            <person name="Iino T."/>
            <person name="Shono N."/>
            <person name="Ito K."/>
            <person name="Nakamura R."/>
            <person name="Sueoka K."/>
            <person name="Harayama S."/>
            <person name="Ohkuma M."/>
        </authorList>
    </citation>
    <scope>NUCLEOTIDE SEQUENCE [LARGE SCALE GENOMIC DNA]</scope>
    <source>
        <strain evidence="5 6">JCM 13498</strain>
    </source>
</reference>
<protein>
    <recommendedName>
        <fullName evidence="4">phosphoglycolate phosphatase</fullName>
        <ecNumber evidence="4">3.1.3.18</ecNumber>
    </recommendedName>
</protein>
<dbReference type="Pfam" id="PF13419">
    <property type="entry name" value="HAD_2"/>
    <property type="match status" value="1"/>
</dbReference>
<dbReference type="InterPro" id="IPR050155">
    <property type="entry name" value="HAD-like_hydrolase_sf"/>
</dbReference>
<dbReference type="PANTHER" id="PTHR43434:SF1">
    <property type="entry name" value="PHOSPHOGLYCOLATE PHOSPHATASE"/>
    <property type="match status" value="1"/>
</dbReference>
<dbReference type="PANTHER" id="PTHR43434">
    <property type="entry name" value="PHOSPHOGLYCOLATE PHOSPHATASE"/>
    <property type="match status" value="1"/>
</dbReference>
<dbReference type="AlphaFoldDB" id="A0A5M4B4C9"/>
<proteinExistence type="inferred from homology"/>
<keyword evidence="6" id="KW-1185">Reference proteome</keyword>
<comment type="pathway">
    <text evidence="2">Organic acid metabolism; glycolate biosynthesis; glycolate from 2-phosphoglycolate: step 1/1.</text>
</comment>
<evidence type="ECO:0000256" key="2">
    <source>
        <dbReference type="ARBA" id="ARBA00004818"/>
    </source>
</evidence>
<comment type="similarity">
    <text evidence="3">Belongs to the HAD-like hydrolase superfamily. CbbY/CbbZ/Gph/YieH family.</text>
</comment>
<dbReference type="Proteomes" id="UP000391834">
    <property type="component" value="Unassembled WGS sequence"/>
</dbReference>
<evidence type="ECO:0000313" key="5">
    <source>
        <dbReference type="EMBL" id="GET34708.1"/>
    </source>
</evidence>
<comment type="caution">
    <text evidence="5">The sequence shown here is derived from an EMBL/GenBank/DDBJ whole genome shotgun (WGS) entry which is preliminary data.</text>
</comment>
<dbReference type="InterPro" id="IPR006439">
    <property type="entry name" value="HAD-SF_hydro_IA"/>
</dbReference>
<dbReference type="SFLD" id="SFLDG01135">
    <property type="entry name" value="C1.5.6:_HAD__Beta-PGM__Phospha"/>
    <property type="match status" value="1"/>
</dbReference>
<dbReference type="NCBIfam" id="TIGR01509">
    <property type="entry name" value="HAD-SF-IA-v3"/>
    <property type="match status" value="1"/>
</dbReference>
<name>A0A5M4B4C9_9BACT</name>
<dbReference type="InterPro" id="IPR041492">
    <property type="entry name" value="HAD_2"/>
</dbReference>
<dbReference type="EC" id="3.1.3.18" evidence="4"/>
<dbReference type="PRINTS" id="PR00413">
    <property type="entry name" value="HADHALOGNASE"/>
</dbReference>
<dbReference type="GO" id="GO:0006281">
    <property type="term" value="P:DNA repair"/>
    <property type="evidence" value="ECO:0007669"/>
    <property type="project" value="TreeGrafter"/>
</dbReference>
<dbReference type="SUPFAM" id="SSF56784">
    <property type="entry name" value="HAD-like"/>
    <property type="match status" value="1"/>
</dbReference>
<evidence type="ECO:0000256" key="1">
    <source>
        <dbReference type="ARBA" id="ARBA00000830"/>
    </source>
</evidence>
<comment type="catalytic activity">
    <reaction evidence="1">
        <text>2-phosphoglycolate + H2O = glycolate + phosphate</text>
        <dbReference type="Rhea" id="RHEA:14369"/>
        <dbReference type="ChEBI" id="CHEBI:15377"/>
        <dbReference type="ChEBI" id="CHEBI:29805"/>
        <dbReference type="ChEBI" id="CHEBI:43474"/>
        <dbReference type="ChEBI" id="CHEBI:58033"/>
        <dbReference type="EC" id="3.1.3.18"/>
    </reaction>
</comment>
<dbReference type="NCBIfam" id="TIGR01662">
    <property type="entry name" value="HAD-SF-IIIA"/>
    <property type="match status" value="1"/>
</dbReference>
<dbReference type="InterPro" id="IPR023198">
    <property type="entry name" value="PGP-like_dom2"/>
</dbReference>
<organism evidence="5 6">
    <name type="scientific">Prolixibacter bellariivorans</name>
    <dbReference type="NCBI Taxonomy" id="314319"/>
    <lineage>
        <taxon>Bacteria</taxon>
        <taxon>Pseudomonadati</taxon>
        <taxon>Bacteroidota</taxon>
        <taxon>Bacteroidia</taxon>
        <taxon>Marinilabiliales</taxon>
        <taxon>Prolixibacteraceae</taxon>
        <taxon>Prolixibacter</taxon>
    </lineage>
</organism>
<dbReference type="InterPro" id="IPR023214">
    <property type="entry name" value="HAD_sf"/>
</dbReference>
<evidence type="ECO:0000313" key="6">
    <source>
        <dbReference type="Proteomes" id="UP000391834"/>
    </source>
</evidence>
<dbReference type="InterPro" id="IPR036412">
    <property type="entry name" value="HAD-like_sf"/>
</dbReference>
<evidence type="ECO:0000256" key="4">
    <source>
        <dbReference type="ARBA" id="ARBA00013078"/>
    </source>
</evidence>
<accession>A0A5M4B4C9</accession>
<dbReference type="RefSeq" id="WP_025865796.1">
    <property type="nucleotide sequence ID" value="NZ_BLAX01000001.1"/>
</dbReference>
<gene>
    <name evidence="5" type="primary">gph</name>
    <name evidence="5" type="ORF">PbJCM13498_35710</name>
</gene>
<dbReference type="SFLD" id="SFLDG01129">
    <property type="entry name" value="C1.5:_HAD__Beta-PGM__Phosphata"/>
    <property type="match status" value="1"/>
</dbReference>
<dbReference type="GO" id="GO:0008967">
    <property type="term" value="F:phosphoglycolate phosphatase activity"/>
    <property type="evidence" value="ECO:0007669"/>
    <property type="project" value="UniProtKB-EC"/>
</dbReference>
<dbReference type="GO" id="GO:0005829">
    <property type="term" value="C:cytosol"/>
    <property type="evidence" value="ECO:0007669"/>
    <property type="project" value="TreeGrafter"/>
</dbReference>
<dbReference type="EMBL" id="BLAX01000001">
    <property type="protein sequence ID" value="GET34708.1"/>
    <property type="molecule type" value="Genomic_DNA"/>
</dbReference>
<evidence type="ECO:0000256" key="3">
    <source>
        <dbReference type="ARBA" id="ARBA00006171"/>
    </source>
</evidence>
<dbReference type="InterPro" id="IPR006549">
    <property type="entry name" value="HAD-SF_hydro_IIIA"/>
</dbReference>
<dbReference type="SFLD" id="SFLDS00003">
    <property type="entry name" value="Haloacid_Dehalogenase"/>
    <property type="match status" value="1"/>
</dbReference>
<dbReference type="OrthoDB" id="9807630at2"/>
<sequence length="216" mass="24076">MSFKGIIFDLDGTLLDTIEDIADSMNQVLSENNLPTHNTEAYRLFVGSGIKNLVRKALPESHRDEATVQAYFQTMYNLYRENCVNKTKPYDGITDLLDDLAKRDLKLAILSNKADEMTQQTARALLPEDYFSIIAGLTDEALKKPNPQKALQMSKEMGIDPKEVIYVGDTDVDMQTATNAGMYAVGVLWGFRGEKELRANGAQKLISHPSELLGLL</sequence>
<dbReference type="Gene3D" id="3.40.50.1000">
    <property type="entry name" value="HAD superfamily/HAD-like"/>
    <property type="match status" value="1"/>
</dbReference>
<dbReference type="FunFam" id="3.40.50.1000:FF:000022">
    <property type="entry name" value="Phosphoglycolate phosphatase"/>
    <property type="match status" value="1"/>
</dbReference>
<dbReference type="NCBIfam" id="TIGR01549">
    <property type="entry name" value="HAD-SF-IA-v1"/>
    <property type="match status" value="1"/>
</dbReference>
<dbReference type="Gene3D" id="1.10.150.240">
    <property type="entry name" value="Putative phosphatase, domain 2"/>
    <property type="match status" value="1"/>
</dbReference>